<accession>A0A6N2XSC7</accession>
<evidence type="ECO:0000256" key="1">
    <source>
        <dbReference type="SAM" id="MobiDB-lite"/>
    </source>
</evidence>
<organism evidence="3">
    <name type="scientific">Enterocloster bolteae</name>
    <dbReference type="NCBI Taxonomy" id="208479"/>
    <lineage>
        <taxon>Bacteria</taxon>
        <taxon>Bacillati</taxon>
        <taxon>Bacillota</taxon>
        <taxon>Clostridia</taxon>
        <taxon>Lachnospirales</taxon>
        <taxon>Lachnospiraceae</taxon>
        <taxon>Enterocloster</taxon>
    </lineage>
</organism>
<dbReference type="AlphaFoldDB" id="A0A6N2XSC7"/>
<feature type="compositionally biased region" description="Basic and acidic residues" evidence="1">
    <location>
        <begin position="274"/>
        <end position="287"/>
    </location>
</feature>
<keyword evidence="2" id="KW-1133">Transmembrane helix</keyword>
<keyword evidence="2" id="KW-0812">Transmembrane</keyword>
<dbReference type="EMBL" id="CACRTF010000028">
    <property type="protein sequence ID" value="VYT57225.1"/>
    <property type="molecule type" value="Genomic_DNA"/>
</dbReference>
<evidence type="ECO:0000256" key="2">
    <source>
        <dbReference type="SAM" id="Phobius"/>
    </source>
</evidence>
<gene>
    <name evidence="3" type="ORF">CBLFYP116_06054</name>
</gene>
<feature type="transmembrane region" description="Helical" evidence="2">
    <location>
        <begin position="307"/>
        <end position="325"/>
    </location>
</feature>
<feature type="region of interest" description="Disordered" evidence="1">
    <location>
        <begin position="1"/>
        <end position="30"/>
    </location>
</feature>
<feature type="region of interest" description="Disordered" evidence="1">
    <location>
        <begin position="268"/>
        <end position="287"/>
    </location>
</feature>
<sequence>MYWNGPDGIPGTEDDELVHPGLDGKLETGDDWVENGHNYLETNLRPGPDGVFGTEDDEVYWNGPDGIPGTEDDELVHPGLDGKLETGDDWVENGHNYPETNLRPGPDGVFGTEDDEVYWNGPDRIPGTEDDKKILSGPDGQYGTEDDCYDNKDKQDGTNMRPGSDGIFGTEDDELWLNGPDEMPGTEDDIKYVHRNSSGGGGGYGDRLVGRGAYKPVIEIMDAALEAMEPQTVGLVSNFYDTYQSFKKGQEMSRYIVNTGMQEIQMEAATGSQVEKETQESRWSDESYSDKDVGPVVPVKTYRNMKVIWMILLLILLYVLGYEIYKAKKKD</sequence>
<feature type="region of interest" description="Disordered" evidence="1">
    <location>
        <begin position="122"/>
        <end position="165"/>
    </location>
</feature>
<reference evidence="3" key="1">
    <citation type="submission" date="2019-11" db="EMBL/GenBank/DDBJ databases">
        <authorList>
            <person name="Feng L."/>
        </authorList>
    </citation>
    <scope>NUCLEOTIDE SEQUENCE</scope>
    <source>
        <strain evidence="3">CbolteaeLFYP116</strain>
    </source>
</reference>
<keyword evidence="2" id="KW-0472">Membrane</keyword>
<name>A0A6N2XSC7_9FIRM</name>
<evidence type="ECO:0000313" key="3">
    <source>
        <dbReference type="EMBL" id="VYT57225.1"/>
    </source>
</evidence>
<proteinExistence type="predicted"/>
<protein>
    <submittedName>
        <fullName evidence="3">Uncharacterized protein</fullName>
    </submittedName>
</protein>